<dbReference type="Proteomes" id="UP000249890">
    <property type="component" value="Chromosome"/>
</dbReference>
<dbReference type="InterPro" id="IPR025618">
    <property type="entry name" value="YtpI"/>
</dbReference>
<dbReference type="KEGG" id="pdh:B9T62_05465"/>
<evidence type="ECO:0008006" key="4">
    <source>
        <dbReference type="Google" id="ProtNLM"/>
    </source>
</evidence>
<dbReference type="EMBL" id="CP021780">
    <property type="protein sequence ID" value="ASA20295.1"/>
    <property type="molecule type" value="Genomic_DNA"/>
</dbReference>
<keyword evidence="3" id="KW-1185">Reference proteome</keyword>
<evidence type="ECO:0000256" key="1">
    <source>
        <dbReference type="SAM" id="Phobius"/>
    </source>
</evidence>
<dbReference type="AlphaFoldDB" id="A0A2Z2K9W4"/>
<proteinExistence type="predicted"/>
<keyword evidence="1" id="KW-0472">Membrane</keyword>
<dbReference type="RefSeq" id="WP_087914317.1">
    <property type="nucleotide sequence ID" value="NZ_CP021780.1"/>
</dbReference>
<accession>A0A2Z2K9W4</accession>
<name>A0A2Z2K9W4_9BACL</name>
<organism evidence="2 3">
    <name type="scientific">Paenibacillus donghaensis</name>
    <dbReference type="NCBI Taxonomy" id="414771"/>
    <lineage>
        <taxon>Bacteria</taxon>
        <taxon>Bacillati</taxon>
        <taxon>Bacillota</taxon>
        <taxon>Bacilli</taxon>
        <taxon>Bacillales</taxon>
        <taxon>Paenibacillaceae</taxon>
        <taxon>Paenibacillus</taxon>
    </lineage>
</organism>
<dbReference type="Pfam" id="PF14007">
    <property type="entry name" value="YtpI"/>
    <property type="match status" value="1"/>
</dbReference>
<dbReference type="OrthoDB" id="2990512at2"/>
<gene>
    <name evidence="2" type="ORF">B9T62_05465</name>
</gene>
<feature type="transmembrane region" description="Helical" evidence="1">
    <location>
        <begin position="45"/>
        <end position="62"/>
    </location>
</feature>
<evidence type="ECO:0000313" key="3">
    <source>
        <dbReference type="Proteomes" id="UP000249890"/>
    </source>
</evidence>
<keyword evidence="1" id="KW-1133">Transmembrane helix</keyword>
<feature type="transmembrane region" description="Helical" evidence="1">
    <location>
        <begin position="74"/>
        <end position="93"/>
    </location>
</feature>
<feature type="transmembrane region" description="Helical" evidence="1">
    <location>
        <begin position="6"/>
        <end position="25"/>
    </location>
</feature>
<keyword evidence="1" id="KW-0812">Transmembrane</keyword>
<protein>
    <recommendedName>
        <fullName evidence="4">YtpI-like protein</fullName>
    </recommendedName>
</protein>
<reference evidence="2 3" key="1">
    <citation type="submission" date="2017-06" db="EMBL/GenBank/DDBJ databases">
        <title>Complete genome sequence of Paenibacillus donghaensis KCTC 13049T isolated from East Sea sediment, South Korea.</title>
        <authorList>
            <person name="Jung B.K."/>
            <person name="Hong S.-J."/>
            <person name="Shin J.-H."/>
        </authorList>
    </citation>
    <scope>NUCLEOTIDE SEQUENCE [LARGE SCALE GENOMIC DNA]</scope>
    <source>
        <strain evidence="2 3">KCTC 13049</strain>
    </source>
</reference>
<evidence type="ECO:0000313" key="2">
    <source>
        <dbReference type="EMBL" id="ASA20295.1"/>
    </source>
</evidence>
<sequence length="103" mass="11487">MVLTIKYVLFILLVVCMLGAAWFSLSSRRAQDPLDQGLKRSLMNILLGAMLVTLALMAMFLFPGSTVNVLVETVFLVIGAFNLFSGLRSYGYYSRMRSGSRRP</sequence>